<dbReference type="GO" id="GO:0000064">
    <property type="term" value="F:L-ornithine transmembrane transporter activity"/>
    <property type="evidence" value="ECO:0007669"/>
    <property type="project" value="TreeGrafter"/>
</dbReference>
<comment type="subcellular location">
    <subcellularLocation>
        <location evidence="1">Endomembrane system</location>
        <topology evidence="1">Multi-pass membrane protein</topology>
    </subcellularLocation>
</comment>
<dbReference type="InterPro" id="IPR002293">
    <property type="entry name" value="AA/rel_permease1"/>
</dbReference>
<comment type="caution">
    <text evidence="10">The sequence shown here is derived from an EMBL/GenBank/DDBJ whole genome shotgun (WGS) entry which is preliminary data.</text>
</comment>
<evidence type="ECO:0000313" key="10">
    <source>
        <dbReference type="EMBL" id="KAJ6648082.1"/>
    </source>
</evidence>
<evidence type="ECO:0000256" key="5">
    <source>
        <dbReference type="ARBA" id="ARBA00022989"/>
    </source>
</evidence>
<dbReference type="PANTHER" id="PTHR43243:SF103">
    <property type="entry name" value="LOW AFFINITY CATIONIC AMINO ACID TRANSPORTER 2-LIKE PROTEIN"/>
    <property type="match status" value="1"/>
</dbReference>
<keyword evidence="5 8" id="KW-1133">Transmembrane helix</keyword>
<evidence type="ECO:0000259" key="9">
    <source>
        <dbReference type="Pfam" id="PF13906"/>
    </source>
</evidence>
<dbReference type="InterPro" id="IPR029485">
    <property type="entry name" value="CAT_C"/>
</dbReference>
<evidence type="ECO:0000256" key="7">
    <source>
        <dbReference type="ARBA" id="ARBA00023180"/>
    </source>
</evidence>
<reference evidence="10" key="1">
    <citation type="submission" date="2022-07" db="EMBL/GenBank/DDBJ databases">
        <authorList>
            <person name="Trinca V."/>
            <person name="Uliana J.V.C."/>
            <person name="Torres T.T."/>
            <person name="Ward R.J."/>
            <person name="Monesi N."/>
        </authorList>
    </citation>
    <scope>NUCLEOTIDE SEQUENCE</scope>
    <source>
        <strain evidence="10">HSMRA1968</strain>
        <tissue evidence="10">Whole embryos</tissue>
    </source>
</reference>
<dbReference type="Pfam" id="PF13520">
    <property type="entry name" value="AA_permease_2"/>
    <property type="match status" value="1"/>
</dbReference>
<keyword evidence="6 8" id="KW-0472">Membrane</keyword>
<evidence type="ECO:0000256" key="6">
    <source>
        <dbReference type="ARBA" id="ARBA00023136"/>
    </source>
</evidence>
<dbReference type="EMBL" id="WJQU01000001">
    <property type="protein sequence ID" value="KAJ6648082.1"/>
    <property type="molecule type" value="Genomic_DNA"/>
</dbReference>
<evidence type="ECO:0000313" key="11">
    <source>
        <dbReference type="Proteomes" id="UP001151699"/>
    </source>
</evidence>
<keyword evidence="7" id="KW-0325">Glycoprotein</keyword>
<feature type="transmembrane region" description="Helical" evidence="8">
    <location>
        <begin position="116"/>
        <end position="135"/>
    </location>
</feature>
<sequence>FDVIATAGEETKNPKKSIPISVILSLFVIFIAYFSMSTVLTMMLPYFEQNENAPLPYAFKKFNWSTAEYIVSFGAIFGLCASLMGSMFPLPRVIYAMSSDGLIFEFMGRINPKFKTPMYGTLLAGLLTGLLAAIFNLTQLVSMMSIGTLLAYSIVAACVLLLRCEFFNVAYSSSIIRWNIFIFSFEVDDNEGQPSYDENTWIGHLWNTKKLKTPTRITSAIVTWTVTLYCVWCLLLGVIITQLEEELSNASWYAILLLTISILLIVVSLTIIKRQPMSSKELSFSVPFVPWLPGISILVNFYLMMMLDSMTWVRFIIWIAIGLVIYFSYGIWHSKERSIVKDALRKDADSSENKVQNIVGMSTDH</sequence>
<feature type="transmembrane region" description="Helical" evidence="8">
    <location>
        <begin position="311"/>
        <end position="332"/>
    </location>
</feature>
<dbReference type="OrthoDB" id="3900342at2759"/>
<accession>A0A9Q0S7E0</accession>
<feature type="transmembrane region" description="Helical" evidence="8">
    <location>
        <begin position="252"/>
        <end position="272"/>
    </location>
</feature>
<feature type="non-terminal residue" evidence="10">
    <location>
        <position position="1"/>
    </location>
</feature>
<feature type="domain" description="Cationic amino acid transporter C-terminal" evidence="9">
    <location>
        <begin position="284"/>
        <end position="334"/>
    </location>
</feature>
<dbReference type="GO" id="GO:0097638">
    <property type="term" value="P:L-arginine import across plasma membrane"/>
    <property type="evidence" value="ECO:0007669"/>
    <property type="project" value="TreeGrafter"/>
</dbReference>
<feature type="transmembrane region" description="Helical" evidence="8">
    <location>
        <begin position="22"/>
        <end position="47"/>
    </location>
</feature>
<dbReference type="GO" id="GO:0012505">
    <property type="term" value="C:endomembrane system"/>
    <property type="evidence" value="ECO:0007669"/>
    <property type="project" value="UniProtKB-SubCell"/>
</dbReference>
<dbReference type="Proteomes" id="UP001151699">
    <property type="component" value="Chromosome A"/>
</dbReference>
<keyword evidence="4 8" id="KW-0812">Transmembrane</keyword>
<comment type="similarity">
    <text evidence="2">Belongs to the amino acid-polyamine-organocation (APC) superfamily. Cationic amino acid transporter (CAT) (TC 2.A.3.3) family.</text>
</comment>
<protein>
    <submittedName>
        <fullName evidence="10">High affinity cationic amino acid transporter 1</fullName>
    </submittedName>
</protein>
<organism evidence="10 11">
    <name type="scientific">Pseudolycoriella hygida</name>
    <dbReference type="NCBI Taxonomy" id="35572"/>
    <lineage>
        <taxon>Eukaryota</taxon>
        <taxon>Metazoa</taxon>
        <taxon>Ecdysozoa</taxon>
        <taxon>Arthropoda</taxon>
        <taxon>Hexapoda</taxon>
        <taxon>Insecta</taxon>
        <taxon>Pterygota</taxon>
        <taxon>Neoptera</taxon>
        <taxon>Endopterygota</taxon>
        <taxon>Diptera</taxon>
        <taxon>Nematocera</taxon>
        <taxon>Sciaroidea</taxon>
        <taxon>Sciaridae</taxon>
        <taxon>Pseudolycoriella</taxon>
    </lineage>
</organism>
<dbReference type="PANTHER" id="PTHR43243">
    <property type="entry name" value="INNER MEMBRANE TRANSPORTER YGJI-RELATED"/>
    <property type="match status" value="1"/>
</dbReference>
<feature type="transmembrane region" description="Helical" evidence="8">
    <location>
        <begin position="67"/>
        <end position="95"/>
    </location>
</feature>
<dbReference type="GO" id="GO:0005886">
    <property type="term" value="C:plasma membrane"/>
    <property type="evidence" value="ECO:0007669"/>
    <property type="project" value="TreeGrafter"/>
</dbReference>
<feature type="transmembrane region" description="Helical" evidence="8">
    <location>
        <begin position="141"/>
        <end position="162"/>
    </location>
</feature>
<gene>
    <name evidence="10" type="primary">SLC7A1</name>
    <name evidence="10" type="ORF">Bhyg_03307</name>
</gene>
<keyword evidence="11" id="KW-1185">Reference proteome</keyword>
<evidence type="ECO:0000256" key="8">
    <source>
        <dbReference type="SAM" id="Phobius"/>
    </source>
</evidence>
<dbReference type="GO" id="GO:0015189">
    <property type="term" value="F:L-lysine transmembrane transporter activity"/>
    <property type="evidence" value="ECO:0007669"/>
    <property type="project" value="TreeGrafter"/>
</dbReference>
<dbReference type="GO" id="GO:0061459">
    <property type="term" value="F:L-arginine transmembrane transporter activity"/>
    <property type="evidence" value="ECO:0007669"/>
    <property type="project" value="TreeGrafter"/>
</dbReference>
<evidence type="ECO:0000256" key="1">
    <source>
        <dbReference type="ARBA" id="ARBA00004127"/>
    </source>
</evidence>
<evidence type="ECO:0000256" key="4">
    <source>
        <dbReference type="ARBA" id="ARBA00022692"/>
    </source>
</evidence>
<proteinExistence type="inferred from homology"/>
<dbReference type="AlphaFoldDB" id="A0A9Q0S7E0"/>
<dbReference type="PIRSF" id="PIRSF006060">
    <property type="entry name" value="AA_transporter"/>
    <property type="match status" value="1"/>
</dbReference>
<keyword evidence="3" id="KW-0813">Transport</keyword>
<feature type="transmembrane region" description="Helical" evidence="8">
    <location>
        <begin position="217"/>
        <end position="240"/>
    </location>
</feature>
<name>A0A9Q0S7E0_9DIPT</name>
<evidence type="ECO:0000256" key="3">
    <source>
        <dbReference type="ARBA" id="ARBA00022448"/>
    </source>
</evidence>
<evidence type="ECO:0000256" key="2">
    <source>
        <dbReference type="ARBA" id="ARBA00008572"/>
    </source>
</evidence>
<dbReference type="FunFam" id="1.20.1740.10:FF:000024">
    <property type="entry name" value="High affinity cationic amino acid transporter 1"/>
    <property type="match status" value="1"/>
</dbReference>
<feature type="transmembrane region" description="Helical" evidence="8">
    <location>
        <begin position="284"/>
        <end position="305"/>
    </location>
</feature>
<dbReference type="Gene3D" id="1.20.1740.10">
    <property type="entry name" value="Amino acid/polyamine transporter I"/>
    <property type="match status" value="2"/>
</dbReference>
<dbReference type="Pfam" id="PF13906">
    <property type="entry name" value="AA_permease_C"/>
    <property type="match status" value="1"/>
</dbReference>